<feature type="non-terminal residue" evidence="1">
    <location>
        <position position="1"/>
    </location>
</feature>
<protein>
    <submittedName>
        <fullName evidence="1">339_t:CDS:1</fullName>
    </submittedName>
</protein>
<dbReference type="Proteomes" id="UP000789706">
    <property type="component" value="Unassembled WGS sequence"/>
</dbReference>
<reference evidence="1" key="1">
    <citation type="submission" date="2021-06" db="EMBL/GenBank/DDBJ databases">
        <authorList>
            <person name="Kallberg Y."/>
            <person name="Tangrot J."/>
            <person name="Rosling A."/>
        </authorList>
    </citation>
    <scope>NUCLEOTIDE SEQUENCE</scope>
    <source>
        <strain evidence="1">AZ414A</strain>
    </source>
</reference>
<organism evidence="1 2">
    <name type="scientific">Diversispora eburnea</name>
    <dbReference type="NCBI Taxonomy" id="1213867"/>
    <lineage>
        <taxon>Eukaryota</taxon>
        <taxon>Fungi</taxon>
        <taxon>Fungi incertae sedis</taxon>
        <taxon>Mucoromycota</taxon>
        <taxon>Glomeromycotina</taxon>
        <taxon>Glomeromycetes</taxon>
        <taxon>Diversisporales</taxon>
        <taxon>Diversisporaceae</taxon>
        <taxon>Diversispora</taxon>
    </lineage>
</organism>
<accession>A0A9N9CAJ8</accession>
<sequence>DKNNISGATIGRISQNQNNAVYCHSSYGPTFGGVFKVVKKT</sequence>
<keyword evidence="2" id="KW-1185">Reference proteome</keyword>
<comment type="caution">
    <text evidence="1">The sequence shown here is derived from an EMBL/GenBank/DDBJ whole genome shotgun (WGS) entry which is preliminary data.</text>
</comment>
<dbReference type="AlphaFoldDB" id="A0A9N9CAJ8"/>
<proteinExistence type="predicted"/>
<evidence type="ECO:0000313" key="2">
    <source>
        <dbReference type="Proteomes" id="UP000789706"/>
    </source>
</evidence>
<name>A0A9N9CAJ8_9GLOM</name>
<gene>
    <name evidence="1" type="ORF">DEBURN_LOCUS9329</name>
</gene>
<dbReference type="EMBL" id="CAJVPK010001731">
    <property type="protein sequence ID" value="CAG8596867.1"/>
    <property type="molecule type" value="Genomic_DNA"/>
</dbReference>
<evidence type="ECO:0000313" key="1">
    <source>
        <dbReference type="EMBL" id="CAG8596867.1"/>
    </source>
</evidence>